<accession>A0ACC1N4G1</accession>
<comment type="caution">
    <text evidence="1">The sequence shown here is derived from an EMBL/GenBank/DDBJ whole genome shotgun (WGS) entry which is preliminary data.</text>
</comment>
<proteinExistence type="predicted"/>
<protein>
    <submittedName>
        <fullName evidence="1">Uncharacterized protein</fullName>
    </submittedName>
</protein>
<sequence length="78" mass="8357">MDDTEHEPLSDSPANANPTNPGPDRVSIEPPTIPTDIAKGAAQSSASQDDDIATRVFQFPLNSHAPARSAPLLRRWPV</sequence>
<keyword evidence="2" id="KW-1185">Reference proteome</keyword>
<reference evidence="1" key="1">
    <citation type="submission" date="2022-10" db="EMBL/GenBank/DDBJ databases">
        <title>Genome Sequence of Xylaria curta.</title>
        <authorList>
            <person name="Buettner E."/>
        </authorList>
    </citation>
    <scope>NUCLEOTIDE SEQUENCE</scope>
    <source>
        <strain evidence="1">Babe10</strain>
    </source>
</reference>
<evidence type="ECO:0000313" key="1">
    <source>
        <dbReference type="EMBL" id="KAJ2974175.1"/>
    </source>
</evidence>
<name>A0ACC1N4G1_9PEZI</name>
<dbReference type="Proteomes" id="UP001143856">
    <property type="component" value="Unassembled WGS sequence"/>
</dbReference>
<gene>
    <name evidence="1" type="ORF">NUW58_g8741</name>
</gene>
<dbReference type="EMBL" id="JAPDGR010002797">
    <property type="protein sequence ID" value="KAJ2974175.1"/>
    <property type="molecule type" value="Genomic_DNA"/>
</dbReference>
<organism evidence="1 2">
    <name type="scientific">Xylaria curta</name>
    <dbReference type="NCBI Taxonomy" id="42375"/>
    <lineage>
        <taxon>Eukaryota</taxon>
        <taxon>Fungi</taxon>
        <taxon>Dikarya</taxon>
        <taxon>Ascomycota</taxon>
        <taxon>Pezizomycotina</taxon>
        <taxon>Sordariomycetes</taxon>
        <taxon>Xylariomycetidae</taxon>
        <taxon>Xylariales</taxon>
        <taxon>Xylariaceae</taxon>
        <taxon>Xylaria</taxon>
    </lineage>
</organism>
<evidence type="ECO:0000313" key="2">
    <source>
        <dbReference type="Proteomes" id="UP001143856"/>
    </source>
</evidence>